<dbReference type="SUPFAM" id="SSF47413">
    <property type="entry name" value="lambda repressor-like DNA-binding domains"/>
    <property type="match status" value="1"/>
</dbReference>
<dbReference type="Gene3D" id="1.10.260.40">
    <property type="entry name" value="lambda repressor-like DNA-binding domains"/>
    <property type="match status" value="1"/>
</dbReference>
<evidence type="ECO:0000313" key="2">
    <source>
        <dbReference type="EMBL" id="QAB17761.1"/>
    </source>
</evidence>
<dbReference type="CDD" id="cd00093">
    <property type="entry name" value="HTH_XRE"/>
    <property type="match status" value="1"/>
</dbReference>
<dbReference type="Pfam" id="PF01381">
    <property type="entry name" value="HTH_3"/>
    <property type="match status" value="1"/>
</dbReference>
<sequence length="121" mass="13181">MWIGVLSVGAVGFRWVVQRQGTRTCALCTVSCAALRGQTLWTGEVPLPPNPDLTQLRVIIGRERTRAGLTIEQLAEASGVSRQTILNLGSGKHHGDLKTWLKLSRALGVGLDELLAPVWRE</sequence>
<dbReference type="InterPro" id="IPR010982">
    <property type="entry name" value="Lambda_DNA-bd_dom_sf"/>
</dbReference>
<evidence type="ECO:0000313" key="3">
    <source>
        <dbReference type="Proteomes" id="UP000285768"/>
    </source>
</evidence>
<accession>A0ABX5QFM4</accession>
<gene>
    <name evidence="2" type="ORF">Leucomu_07365</name>
</gene>
<dbReference type="SMART" id="SM00530">
    <property type="entry name" value="HTH_XRE"/>
    <property type="match status" value="1"/>
</dbReference>
<evidence type="ECO:0000259" key="1">
    <source>
        <dbReference type="PROSITE" id="PS50943"/>
    </source>
</evidence>
<dbReference type="EMBL" id="CP035037">
    <property type="protein sequence ID" value="QAB17761.1"/>
    <property type="molecule type" value="Genomic_DNA"/>
</dbReference>
<dbReference type="Proteomes" id="UP000285768">
    <property type="component" value="Chromosome"/>
</dbReference>
<reference evidence="2 3" key="1">
    <citation type="submission" date="2019-01" db="EMBL/GenBank/DDBJ databases">
        <title>Leucobacter muris sp. nov. isolated from the nose of a laboratory mouse.</title>
        <authorList>
            <person name="Benga L."/>
            <person name="Sproeer C."/>
            <person name="Schumann P."/>
            <person name="Verbarg S."/>
            <person name="Bunk B."/>
            <person name="Engelhardt E."/>
            <person name="Benten P.M."/>
            <person name="Sager M."/>
        </authorList>
    </citation>
    <scope>NUCLEOTIDE SEQUENCE [LARGE SCALE GENOMIC DNA]</scope>
    <source>
        <strain evidence="2 3">DSM 101948</strain>
    </source>
</reference>
<dbReference type="InterPro" id="IPR001387">
    <property type="entry name" value="Cro/C1-type_HTH"/>
</dbReference>
<keyword evidence="3" id="KW-1185">Reference proteome</keyword>
<protein>
    <submittedName>
        <fullName evidence="2">XRE family transcriptional regulator</fullName>
    </submittedName>
</protein>
<dbReference type="PROSITE" id="PS50943">
    <property type="entry name" value="HTH_CROC1"/>
    <property type="match status" value="1"/>
</dbReference>
<name>A0ABX5QFM4_9MICO</name>
<organism evidence="2 3">
    <name type="scientific">Leucobacter muris</name>
    <dbReference type="NCBI Taxonomy" id="1935379"/>
    <lineage>
        <taxon>Bacteria</taxon>
        <taxon>Bacillati</taxon>
        <taxon>Actinomycetota</taxon>
        <taxon>Actinomycetes</taxon>
        <taxon>Micrococcales</taxon>
        <taxon>Microbacteriaceae</taxon>
        <taxon>Leucobacter</taxon>
    </lineage>
</organism>
<proteinExistence type="predicted"/>
<feature type="domain" description="HTH cro/C1-type" evidence="1">
    <location>
        <begin position="60"/>
        <end position="114"/>
    </location>
</feature>